<dbReference type="HAMAP" id="MF_00099">
    <property type="entry name" value="CheB_chemtxs"/>
    <property type="match status" value="1"/>
</dbReference>
<dbReference type="NCBIfam" id="NF001965">
    <property type="entry name" value="PRK00742.1"/>
    <property type="match status" value="1"/>
</dbReference>
<comment type="similarity">
    <text evidence="4">Belongs to the CheB family.</text>
</comment>
<evidence type="ECO:0000256" key="2">
    <source>
        <dbReference type="ARBA" id="ARBA00022801"/>
    </source>
</evidence>
<feature type="active site" evidence="4 5">
    <location>
        <position position="184"/>
    </location>
</feature>
<dbReference type="GO" id="GO:0000156">
    <property type="term" value="F:phosphorelay response regulator activity"/>
    <property type="evidence" value="ECO:0007669"/>
    <property type="project" value="InterPro"/>
</dbReference>
<dbReference type="AlphaFoldDB" id="A0A6I4UXS8"/>
<dbReference type="InterPro" id="IPR035909">
    <property type="entry name" value="CheB_C"/>
</dbReference>
<keyword evidence="4" id="KW-0963">Cytoplasm</keyword>
<dbReference type="InterPro" id="IPR001789">
    <property type="entry name" value="Sig_transdc_resp-reg_receiver"/>
</dbReference>
<dbReference type="GO" id="GO:0050568">
    <property type="term" value="F:protein-glutamine glutaminase activity"/>
    <property type="evidence" value="ECO:0007669"/>
    <property type="project" value="UniProtKB-UniRule"/>
</dbReference>
<dbReference type="InterPro" id="IPR000673">
    <property type="entry name" value="Sig_transdc_resp-reg_Me-estase"/>
</dbReference>
<accession>A0A6I4UXS8</accession>
<dbReference type="GO" id="GO:0032259">
    <property type="term" value="P:methylation"/>
    <property type="evidence" value="ECO:0007669"/>
    <property type="project" value="UniProtKB-KW"/>
</dbReference>
<dbReference type="Gene3D" id="3.40.50.180">
    <property type="entry name" value="Methylesterase CheB, C-terminal domain"/>
    <property type="match status" value="1"/>
</dbReference>
<dbReference type="PANTHER" id="PTHR42872:SF3">
    <property type="entry name" value="PROTEIN-GLUTAMATE METHYLESTERASE_PROTEIN-GLUTAMINE GLUTAMINASE 1"/>
    <property type="match status" value="1"/>
</dbReference>
<feature type="domain" description="Response regulatory" evidence="7">
    <location>
        <begin position="23"/>
        <end position="141"/>
    </location>
</feature>
<comment type="function">
    <text evidence="4">Involved in chemotaxis. Part of a chemotaxis signal transduction system that modulates chemotaxis in response to various stimuli. Catalyzes the demethylation of specific methylglutamate residues introduced into the chemoreceptors (methyl-accepting chemotaxis proteins or MCP) by CheR. Also mediates the irreversible deamidation of specific glutamine residues to glutamic acid.</text>
</comment>
<reference evidence="9 10" key="1">
    <citation type="submission" date="2019-12" db="EMBL/GenBank/DDBJ databases">
        <title>Genomic-based taxomic classification of the family Erythrobacteraceae.</title>
        <authorList>
            <person name="Xu L."/>
        </authorList>
    </citation>
    <scope>NUCLEOTIDE SEQUENCE [LARGE SCALE GENOMIC DNA]</scope>
    <source>
        <strain evidence="9 10">MCCC 1K02066</strain>
    </source>
</reference>
<comment type="subcellular location">
    <subcellularLocation>
        <location evidence="4">Cytoplasm</location>
    </subcellularLocation>
</comment>
<dbReference type="Pfam" id="PF01339">
    <property type="entry name" value="CheB_methylest"/>
    <property type="match status" value="1"/>
</dbReference>
<evidence type="ECO:0000313" key="10">
    <source>
        <dbReference type="Proteomes" id="UP000469159"/>
    </source>
</evidence>
<dbReference type="SUPFAM" id="SSF52738">
    <property type="entry name" value="Methylesterase CheB, C-terminal domain"/>
    <property type="match status" value="1"/>
</dbReference>
<dbReference type="PANTHER" id="PTHR42872">
    <property type="entry name" value="PROTEIN-GLUTAMATE METHYLESTERASE/PROTEIN-GLUTAMINE GLUTAMINASE"/>
    <property type="match status" value="1"/>
</dbReference>
<keyword evidence="4 6" id="KW-0597">Phosphoprotein</keyword>
<dbReference type="Gene3D" id="3.40.50.2300">
    <property type="match status" value="1"/>
</dbReference>
<feature type="active site" evidence="4 5">
    <location>
        <position position="211"/>
    </location>
</feature>
<name>A0A6I4UXS8_9SPHN</name>
<comment type="catalytic activity">
    <reaction evidence="4">
        <text>L-glutaminyl-[protein] + H2O = L-glutamyl-[protein] + NH4(+)</text>
        <dbReference type="Rhea" id="RHEA:16441"/>
        <dbReference type="Rhea" id="RHEA-COMP:10207"/>
        <dbReference type="Rhea" id="RHEA-COMP:10208"/>
        <dbReference type="ChEBI" id="CHEBI:15377"/>
        <dbReference type="ChEBI" id="CHEBI:28938"/>
        <dbReference type="ChEBI" id="CHEBI:29973"/>
        <dbReference type="ChEBI" id="CHEBI:30011"/>
        <dbReference type="EC" id="3.5.1.44"/>
    </reaction>
</comment>
<dbReference type="InterPro" id="IPR011006">
    <property type="entry name" value="CheY-like_superfamily"/>
</dbReference>
<evidence type="ECO:0000259" key="8">
    <source>
        <dbReference type="PROSITE" id="PS50122"/>
    </source>
</evidence>
<feature type="modified residue" description="4-aspartylphosphate" evidence="4 6">
    <location>
        <position position="74"/>
    </location>
</feature>
<dbReference type="GO" id="GO:0008984">
    <property type="term" value="F:protein-glutamate methylesterase activity"/>
    <property type="evidence" value="ECO:0007669"/>
    <property type="project" value="UniProtKB-UniRule"/>
</dbReference>
<comment type="caution">
    <text evidence="9">The sequence shown here is derived from an EMBL/GenBank/DDBJ whole genome shotgun (WGS) entry which is preliminary data.</text>
</comment>
<evidence type="ECO:0000256" key="4">
    <source>
        <dbReference type="HAMAP-Rule" id="MF_00099"/>
    </source>
</evidence>
<dbReference type="SUPFAM" id="SSF52172">
    <property type="entry name" value="CheY-like"/>
    <property type="match status" value="1"/>
</dbReference>
<dbReference type="GO" id="GO:0008168">
    <property type="term" value="F:methyltransferase activity"/>
    <property type="evidence" value="ECO:0007669"/>
    <property type="project" value="UniProtKB-KW"/>
</dbReference>
<organism evidence="9 10">
    <name type="scientific">Croceibacterium soli</name>
    <dbReference type="NCBI Taxonomy" id="1739690"/>
    <lineage>
        <taxon>Bacteria</taxon>
        <taxon>Pseudomonadati</taxon>
        <taxon>Pseudomonadota</taxon>
        <taxon>Alphaproteobacteria</taxon>
        <taxon>Sphingomonadales</taxon>
        <taxon>Erythrobacteraceae</taxon>
        <taxon>Croceibacterium</taxon>
    </lineage>
</organism>
<dbReference type="PROSITE" id="PS50122">
    <property type="entry name" value="CHEB"/>
    <property type="match status" value="1"/>
</dbReference>
<keyword evidence="10" id="KW-1185">Reference proteome</keyword>
<keyword evidence="9" id="KW-0489">Methyltransferase</keyword>
<dbReference type="OrthoDB" id="9793421at2"/>
<feature type="active site" evidence="4 5">
    <location>
        <position position="307"/>
    </location>
</feature>
<keyword evidence="1 4" id="KW-0145">Chemotaxis</keyword>
<gene>
    <name evidence="4 9" type="primary">cheB</name>
    <name evidence="9" type="ORF">GRI75_10845</name>
</gene>
<feature type="domain" description="CheB-type methylesterase" evidence="8">
    <location>
        <begin position="178"/>
        <end position="365"/>
    </location>
</feature>
<dbReference type="GO" id="GO:0005737">
    <property type="term" value="C:cytoplasm"/>
    <property type="evidence" value="ECO:0007669"/>
    <property type="project" value="UniProtKB-SubCell"/>
</dbReference>
<dbReference type="PROSITE" id="PS50110">
    <property type="entry name" value="RESPONSE_REGULATORY"/>
    <property type="match status" value="1"/>
</dbReference>
<evidence type="ECO:0000256" key="1">
    <source>
        <dbReference type="ARBA" id="ARBA00022500"/>
    </source>
</evidence>
<evidence type="ECO:0000256" key="6">
    <source>
        <dbReference type="PROSITE-ProRule" id="PRU00169"/>
    </source>
</evidence>
<dbReference type="EC" id="3.1.1.61" evidence="4"/>
<keyword evidence="2 4" id="KW-0378">Hydrolase</keyword>
<dbReference type="PIRSF" id="PIRSF000876">
    <property type="entry name" value="RR_chemtxs_CheB"/>
    <property type="match status" value="1"/>
</dbReference>
<dbReference type="EMBL" id="WTYK01000006">
    <property type="protein sequence ID" value="MXP42137.1"/>
    <property type="molecule type" value="Genomic_DNA"/>
</dbReference>
<dbReference type="Pfam" id="PF00072">
    <property type="entry name" value="Response_reg"/>
    <property type="match status" value="1"/>
</dbReference>
<dbReference type="CDD" id="cd17541">
    <property type="entry name" value="REC_CheB-like"/>
    <property type="match status" value="1"/>
</dbReference>
<evidence type="ECO:0000256" key="3">
    <source>
        <dbReference type="ARBA" id="ARBA00048267"/>
    </source>
</evidence>
<dbReference type="GO" id="GO:0006935">
    <property type="term" value="P:chemotaxis"/>
    <property type="evidence" value="ECO:0007669"/>
    <property type="project" value="UniProtKB-UniRule"/>
</dbReference>
<comment type="domain">
    <text evidence="4">Contains a C-terminal catalytic domain, and an N-terminal region which modulates catalytic activity.</text>
</comment>
<comment type="catalytic activity">
    <reaction evidence="3 4">
        <text>[protein]-L-glutamate 5-O-methyl ester + H2O = L-glutamyl-[protein] + methanol + H(+)</text>
        <dbReference type="Rhea" id="RHEA:23236"/>
        <dbReference type="Rhea" id="RHEA-COMP:10208"/>
        <dbReference type="Rhea" id="RHEA-COMP:10311"/>
        <dbReference type="ChEBI" id="CHEBI:15377"/>
        <dbReference type="ChEBI" id="CHEBI:15378"/>
        <dbReference type="ChEBI" id="CHEBI:17790"/>
        <dbReference type="ChEBI" id="CHEBI:29973"/>
        <dbReference type="ChEBI" id="CHEBI:82795"/>
        <dbReference type="EC" id="3.1.1.61"/>
    </reaction>
</comment>
<dbReference type="EC" id="3.5.1.44" evidence="4"/>
<dbReference type="InterPro" id="IPR008248">
    <property type="entry name" value="CheB-like"/>
</dbReference>
<proteinExistence type="inferred from homology"/>
<dbReference type="CDD" id="cd16432">
    <property type="entry name" value="CheB_Rec"/>
    <property type="match status" value="1"/>
</dbReference>
<protein>
    <recommendedName>
        <fullName evidence="4">Protein-glutamate methylesterase/protein-glutamine glutaminase</fullName>
        <ecNumber evidence="4">3.1.1.61</ecNumber>
        <ecNumber evidence="4">3.5.1.44</ecNumber>
    </recommendedName>
</protein>
<evidence type="ECO:0000256" key="5">
    <source>
        <dbReference type="PROSITE-ProRule" id="PRU00050"/>
    </source>
</evidence>
<dbReference type="SMART" id="SM00448">
    <property type="entry name" value="REC"/>
    <property type="match status" value="1"/>
</dbReference>
<comment type="PTM">
    <text evidence="4">Phosphorylated by CheA. Phosphorylation of the N-terminal regulatory domain activates the methylesterase activity.</text>
</comment>
<dbReference type="RefSeq" id="WP_160747002.1">
    <property type="nucleotide sequence ID" value="NZ_WTYK01000006.1"/>
</dbReference>
<evidence type="ECO:0000259" key="7">
    <source>
        <dbReference type="PROSITE" id="PS50110"/>
    </source>
</evidence>
<evidence type="ECO:0000313" key="9">
    <source>
        <dbReference type="EMBL" id="MXP42137.1"/>
    </source>
</evidence>
<dbReference type="Proteomes" id="UP000469159">
    <property type="component" value="Unassembled WGS sequence"/>
</dbReference>
<keyword evidence="9" id="KW-0808">Transferase</keyword>
<sequence length="367" mass="37160">MGYSPPLGAPGSASGLQRGRAIRVLVVDDSLIVRAAFSRLVGAEADLELAAAVSTAEDALALLATERVDVILLDLEMPGMGGLGALPQMIERAREAKILVVSSLTADGAEQTVEALSLGAADTLQKPATGGFDQAYRERLLAKVRALGRRPLRRAAPAGQAAGSTPILRSPSRERAAIVAIGASTGGIHAIGQLFGALPTCLGVPILITQHLPASFIPAFAQQLREISGRPALPAADGMALLPDTILIAPGDAHLALAARPSGHVVRLDRRPAASGCMPSVDPMFASLADAFGAASLGVVLTGMGRDGSEGAQQIAQAGGTILAQNEATSAVWGMPGAIARAGLASAILHPRDIAGRIAAAVIARGA</sequence>